<feature type="transmembrane region" description="Helical" evidence="11">
    <location>
        <begin position="179"/>
        <end position="202"/>
    </location>
</feature>
<dbReference type="InterPro" id="IPR050640">
    <property type="entry name" value="Bact_2-comp_sensor_kinase"/>
</dbReference>
<keyword evidence="2" id="KW-1003">Cell membrane</keyword>
<evidence type="ECO:0000256" key="7">
    <source>
        <dbReference type="ARBA" id="ARBA00022840"/>
    </source>
</evidence>
<keyword evidence="10 11" id="KW-0472">Membrane</keyword>
<dbReference type="Pfam" id="PF02518">
    <property type="entry name" value="HATPase_c"/>
    <property type="match status" value="1"/>
</dbReference>
<evidence type="ECO:0000256" key="5">
    <source>
        <dbReference type="ARBA" id="ARBA00022741"/>
    </source>
</evidence>
<evidence type="ECO:0000256" key="2">
    <source>
        <dbReference type="ARBA" id="ARBA00022475"/>
    </source>
</evidence>
<reference evidence="13 14" key="1">
    <citation type="journal article" date="2016" name="Genome Announc.">
        <title>Complete Genome Sequences of Aerococcus christensenii CCUG 28831T, Aerococcus sanguinicola CCUG 43001T, Aerococcus urinae CCUG 36881T, Aerococcus urinaeequi CCUG 28094T, Aerococcus urinaehominis CCUG 42038 BT, and Aerococcus viridans CCUG 4311T.</title>
        <authorList>
            <person name="Carkaci D."/>
            <person name="Dargis R."/>
            <person name="Nielsen X.C."/>
            <person name="Skovgaard O."/>
            <person name="Fuursted K."/>
            <person name="Christensen J.J."/>
        </authorList>
    </citation>
    <scope>NUCLEOTIDE SEQUENCE [LARGE SCALE GENOMIC DNA]</scope>
    <source>
        <strain evidence="13 14">CCUG43001</strain>
    </source>
</reference>
<evidence type="ECO:0000256" key="11">
    <source>
        <dbReference type="SAM" id="Phobius"/>
    </source>
</evidence>
<dbReference type="EMBL" id="CP014160">
    <property type="protein sequence ID" value="AMB94734.1"/>
    <property type="molecule type" value="Genomic_DNA"/>
</dbReference>
<evidence type="ECO:0000256" key="1">
    <source>
        <dbReference type="ARBA" id="ARBA00004651"/>
    </source>
</evidence>
<evidence type="ECO:0000256" key="9">
    <source>
        <dbReference type="ARBA" id="ARBA00023012"/>
    </source>
</evidence>
<dbReference type="Gene3D" id="3.30.565.10">
    <property type="entry name" value="Histidine kinase-like ATPase, C-terminal domain"/>
    <property type="match status" value="1"/>
</dbReference>
<keyword evidence="5" id="KW-0547">Nucleotide-binding</keyword>
<comment type="subcellular location">
    <subcellularLocation>
        <location evidence="1">Cell membrane</location>
        <topology evidence="1">Multi-pass membrane protein</topology>
    </subcellularLocation>
</comment>
<dbReference type="InterPro" id="IPR010559">
    <property type="entry name" value="Sig_transdc_His_kin_internal"/>
</dbReference>
<dbReference type="GO" id="GO:0005886">
    <property type="term" value="C:plasma membrane"/>
    <property type="evidence" value="ECO:0007669"/>
    <property type="project" value="UniProtKB-SubCell"/>
</dbReference>
<evidence type="ECO:0000259" key="12">
    <source>
        <dbReference type="PROSITE" id="PS50109"/>
    </source>
</evidence>
<dbReference type="Proteomes" id="UP000069912">
    <property type="component" value="Chromosome"/>
</dbReference>
<dbReference type="SUPFAM" id="SSF55874">
    <property type="entry name" value="ATPase domain of HSP90 chaperone/DNA topoisomerase II/histidine kinase"/>
    <property type="match status" value="1"/>
</dbReference>
<proteinExistence type="predicted"/>
<name>A0A109RDK4_9LACT</name>
<dbReference type="RefSeq" id="WP_067976115.1">
    <property type="nucleotide sequence ID" value="NZ_CAJHKM010000002.1"/>
</dbReference>
<feature type="domain" description="Histidine kinase" evidence="12">
    <location>
        <begin position="461"/>
        <end position="566"/>
    </location>
</feature>
<dbReference type="Pfam" id="PF06580">
    <property type="entry name" value="His_kinase"/>
    <property type="match status" value="1"/>
</dbReference>
<dbReference type="InterPro" id="IPR003594">
    <property type="entry name" value="HATPase_dom"/>
</dbReference>
<evidence type="ECO:0000313" key="14">
    <source>
        <dbReference type="Proteomes" id="UP000069912"/>
    </source>
</evidence>
<dbReference type="PROSITE" id="PS50109">
    <property type="entry name" value="HIS_KIN"/>
    <property type="match status" value="1"/>
</dbReference>
<dbReference type="GO" id="GO:0005524">
    <property type="term" value="F:ATP binding"/>
    <property type="evidence" value="ECO:0007669"/>
    <property type="project" value="UniProtKB-KW"/>
</dbReference>
<keyword evidence="7" id="KW-0067">ATP-binding</keyword>
<evidence type="ECO:0000256" key="6">
    <source>
        <dbReference type="ARBA" id="ARBA00022777"/>
    </source>
</evidence>
<keyword evidence="3" id="KW-0808">Transferase</keyword>
<accession>A0A109RDK4</accession>
<keyword evidence="8 11" id="KW-1133">Transmembrane helix</keyword>
<feature type="transmembrane region" description="Helical" evidence="11">
    <location>
        <begin position="85"/>
        <end position="115"/>
    </location>
</feature>
<sequence length="569" mass="63503">MLELFMLLMERAGLMVLLAYALLYIPRFKEALVNRQSKKDYLVLLVVFAAFTVFANISGIEILASREIVPVHTWSIQAGSAIANFRVVIIGIAGLVGGFALSLPIAGLSALIRWLQGGDTAYIYVTSSLCIGLAAAYLGQFFPSSLKAIQVRQAALSLMGLELIQLALIALLSPSSQEAHSLLQVIALPMLVTDGLGIWLFLSVIQQSLRDLEWAKISQTKNIFLVTQKILPYFSSRMTQESAEIISLKLYESFDLRAIAVYSPKSQLYAYPKSLALSHDQINYFWQAYHGQVKPGQLIQVGDFLSLPIFVKEDLHSLFILEFNSHAEPNPLIEEILLGLSQILSMQYELKIADQNTRLLKDAEIKSLQAQVNPHFFFNAMNTISSLVRLDPNRARQLLIELSHYFRANLNGARNEKISISQELEHIQAYLSIIQARFPDRYHISKEIDPASLDLLIPPFVLQMLVENAIQHAFENKANKSDQALTIRVQVQDQELALSVSDNGSGIGEDKLAAIFNNESVPSKGNGTALNNIRQRLKTLYNDQAQFDIETSQAGTRVSCLIPIERKND</sequence>
<keyword evidence="9" id="KW-0902">Two-component regulatory system</keyword>
<dbReference type="GO" id="GO:0071555">
    <property type="term" value="P:cell wall organization"/>
    <property type="evidence" value="ECO:0007669"/>
    <property type="project" value="InterPro"/>
</dbReference>
<dbReference type="AlphaFoldDB" id="A0A109RDK4"/>
<dbReference type="GO" id="GO:0000155">
    <property type="term" value="F:phosphorelay sensor kinase activity"/>
    <property type="evidence" value="ECO:0007669"/>
    <property type="project" value="InterPro"/>
</dbReference>
<evidence type="ECO:0000256" key="8">
    <source>
        <dbReference type="ARBA" id="ARBA00022989"/>
    </source>
</evidence>
<reference evidence="14" key="2">
    <citation type="submission" date="2016-01" db="EMBL/GenBank/DDBJ databases">
        <title>Six Aerococcus type strain genome sequencing and assembly using PacBio and Illumina Hiseq.</title>
        <authorList>
            <person name="Carkaci D."/>
            <person name="Dargis R."/>
            <person name="Nielsen X.C."/>
            <person name="Skovgaard O."/>
            <person name="Fuursted K."/>
            <person name="Christensen J.J."/>
        </authorList>
    </citation>
    <scope>NUCLEOTIDE SEQUENCE [LARGE SCALE GENOMIC DNA]</scope>
    <source>
        <strain evidence="14">CCUG43001</strain>
    </source>
</reference>
<feature type="transmembrane region" description="Helical" evidence="11">
    <location>
        <begin position="121"/>
        <end position="142"/>
    </location>
</feature>
<evidence type="ECO:0000256" key="10">
    <source>
        <dbReference type="ARBA" id="ARBA00023136"/>
    </source>
</evidence>
<dbReference type="GeneID" id="92904044"/>
<protein>
    <recommendedName>
        <fullName evidence="12">Histidine kinase domain-containing protein</fullName>
    </recommendedName>
</protein>
<dbReference type="InterPro" id="IPR005467">
    <property type="entry name" value="His_kinase_dom"/>
</dbReference>
<evidence type="ECO:0000256" key="3">
    <source>
        <dbReference type="ARBA" id="ARBA00022679"/>
    </source>
</evidence>
<keyword evidence="14" id="KW-1185">Reference proteome</keyword>
<evidence type="ECO:0000256" key="4">
    <source>
        <dbReference type="ARBA" id="ARBA00022692"/>
    </source>
</evidence>
<dbReference type="KEGG" id="asan:AWM72_08180"/>
<keyword evidence="6" id="KW-0418">Kinase</keyword>
<dbReference type="PANTHER" id="PTHR34220">
    <property type="entry name" value="SENSOR HISTIDINE KINASE YPDA"/>
    <property type="match status" value="1"/>
</dbReference>
<gene>
    <name evidence="13" type="ORF">AWM72_08180</name>
</gene>
<keyword evidence="4 11" id="KW-0812">Transmembrane</keyword>
<feature type="transmembrane region" description="Helical" evidence="11">
    <location>
        <begin position="41"/>
        <end position="64"/>
    </location>
</feature>
<feature type="transmembrane region" description="Helical" evidence="11">
    <location>
        <begin position="154"/>
        <end position="173"/>
    </location>
</feature>
<evidence type="ECO:0000313" key="13">
    <source>
        <dbReference type="EMBL" id="AMB94734.1"/>
    </source>
</evidence>
<dbReference type="InterPro" id="IPR036890">
    <property type="entry name" value="HATPase_C_sf"/>
</dbReference>
<organism evidence="13 14">
    <name type="scientific">Aerococcus sanguinicola</name>
    <dbReference type="NCBI Taxonomy" id="119206"/>
    <lineage>
        <taxon>Bacteria</taxon>
        <taxon>Bacillati</taxon>
        <taxon>Bacillota</taxon>
        <taxon>Bacilli</taxon>
        <taxon>Lactobacillales</taxon>
        <taxon>Aerococcaceae</taxon>
        <taxon>Aerococcus</taxon>
    </lineage>
</organism>
<dbReference type="InterPro" id="IPR011620">
    <property type="entry name" value="Sig_transdc_His_kinase_LytS_TM"/>
</dbReference>
<dbReference type="Pfam" id="PF07694">
    <property type="entry name" value="5TM-5TMR_LYT"/>
    <property type="match status" value="1"/>
</dbReference>
<dbReference type="PANTHER" id="PTHR34220:SF7">
    <property type="entry name" value="SENSOR HISTIDINE KINASE YPDA"/>
    <property type="match status" value="1"/>
</dbReference>